<gene>
    <name evidence="2" type="ORF">WR25_01220</name>
</gene>
<evidence type="ECO:0000313" key="3">
    <source>
        <dbReference type="Proteomes" id="UP000218231"/>
    </source>
</evidence>
<accession>A0A2A2KPU4</accession>
<protein>
    <recommendedName>
        <fullName evidence="4">EB domain-containing protein</fullName>
    </recommendedName>
</protein>
<dbReference type="AlphaFoldDB" id="A0A2A2KPU4"/>
<dbReference type="STRING" id="2018661.A0A2A2KPU4"/>
<feature type="compositionally biased region" description="Basic and acidic residues" evidence="1">
    <location>
        <begin position="484"/>
        <end position="497"/>
    </location>
</feature>
<proteinExistence type="predicted"/>
<dbReference type="CDD" id="cd00037">
    <property type="entry name" value="CLECT"/>
    <property type="match status" value="1"/>
</dbReference>
<dbReference type="EMBL" id="LIAE01008012">
    <property type="protein sequence ID" value="PAV75909.1"/>
    <property type="molecule type" value="Genomic_DNA"/>
</dbReference>
<dbReference type="OrthoDB" id="4405280at2759"/>
<organism evidence="2 3">
    <name type="scientific">Diploscapter pachys</name>
    <dbReference type="NCBI Taxonomy" id="2018661"/>
    <lineage>
        <taxon>Eukaryota</taxon>
        <taxon>Metazoa</taxon>
        <taxon>Ecdysozoa</taxon>
        <taxon>Nematoda</taxon>
        <taxon>Chromadorea</taxon>
        <taxon>Rhabditida</taxon>
        <taxon>Rhabditina</taxon>
        <taxon>Rhabditomorpha</taxon>
        <taxon>Rhabditoidea</taxon>
        <taxon>Rhabditidae</taxon>
        <taxon>Diploscapter</taxon>
    </lineage>
</organism>
<dbReference type="InterPro" id="IPR016187">
    <property type="entry name" value="CTDL_fold"/>
</dbReference>
<evidence type="ECO:0008006" key="4">
    <source>
        <dbReference type="Google" id="ProtNLM"/>
    </source>
</evidence>
<reference evidence="2 3" key="1">
    <citation type="journal article" date="2017" name="Curr. Biol.">
        <title>Genome architecture and evolution of a unichromosomal asexual nematode.</title>
        <authorList>
            <person name="Fradin H."/>
            <person name="Zegar C."/>
            <person name="Gutwein M."/>
            <person name="Lucas J."/>
            <person name="Kovtun M."/>
            <person name="Corcoran D."/>
            <person name="Baugh L.R."/>
            <person name="Kiontke K."/>
            <person name="Gunsalus K."/>
            <person name="Fitch D.H."/>
            <person name="Piano F."/>
        </authorList>
    </citation>
    <scope>NUCLEOTIDE SEQUENCE [LARGE SCALE GENOMIC DNA]</scope>
    <source>
        <strain evidence="2">PF1309</strain>
    </source>
</reference>
<sequence length="794" mass="88986">MNVDCEDGHICRDGECANLVGTFCIGHADCGPAMTCQQNKCQLKEIEALCNCQSNEICQHGQCYPNDECAYVHCEQGFYCIHGQCSNAIGLACEDGNCHGGTICVNNVCVADPCLNRMRKFHLSLFLLLICCKFAEPLDSLPFPKPEVAEELASTYKKPVAIVEKLEVDEPGEPLAARTKYRRTTFKRKELKVGQEPVEAKSGNSLDEPQSRNSTASEPKKQVDTGNQNSGRDSNVLDGAKGRSSPDELEHVFGKPIEVTAEEQLITPPKKIRIIESVKEEASIIPAKIHARKSKRPNKTGTLASEPLLGSEGPSLDDFIYVSGPSINVSVDEANKKPPKIVQDESYDSVLEKKPARVYQRKRRRKTKLEIILLPLEGIEGPSFEEIKIVFTPVEEEIPVTEYLMKQSPKFIDNNRYIDATRPNPGKVKERKTKYKMVKELKTQELPGTEGPNLSEFYTTTKTPVQESRLETKPDSHGTTISNGKEEQTQDPKVKETSDIVNDTCKYIWVDQKTSSTSTKKPKMRVLVCDGLPITNASSNVSESEATTVATSLNVITTPTRYGHRKLTTHPSWMNPDDYTVNLPKEEREKHNNEVDRMNLTWPDLLKTTLSFNVKNSNISIPPLPNGTEYFNATCKYKLMDFEQAGKENLITTNSKDAKSSVSKDSNDEEEEDFVDCDPTSARINTKKQEVWVLVCSNATNPTVISDKPEQKRMMKAPKRNSVHVAENAPEVMTADTKKLGLICQKAEKLCSKMKAHLTSIESEEENYYISCNIPSKIVWKTYFSTNQYNDFHR</sequence>
<evidence type="ECO:0000313" key="2">
    <source>
        <dbReference type="EMBL" id="PAV75909.1"/>
    </source>
</evidence>
<evidence type="ECO:0000256" key="1">
    <source>
        <dbReference type="SAM" id="MobiDB-lite"/>
    </source>
</evidence>
<dbReference type="Proteomes" id="UP000218231">
    <property type="component" value="Unassembled WGS sequence"/>
</dbReference>
<feature type="region of interest" description="Disordered" evidence="1">
    <location>
        <begin position="653"/>
        <end position="676"/>
    </location>
</feature>
<dbReference type="SUPFAM" id="SSF56436">
    <property type="entry name" value="C-type lectin-like"/>
    <property type="match status" value="1"/>
</dbReference>
<feature type="compositionally biased region" description="Polar residues" evidence="1">
    <location>
        <begin position="202"/>
        <end position="217"/>
    </location>
</feature>
<keyword evidence="3" id="KW-1185">Reference proteome</keyword>
<feature type="compositionally biased region" description="Polar residues" evidence="1">
    <location>
        <begin position="224"/>
        <end position="233"/>
    </location>
</feature>
<comment type="caution">
    <text evidence="2">The sequence shown here is derived from an EMBL/GenBank/DDBJ whole genome shotgun (WGS) entry which is preliminary data.</text>
</comment>
<feature type="compositionally biased region" description="Acidic residues" evidence="1">
    <location>
        <begin position="667"/>
        <end position="676"/>
    </location>
</feature>
<name>A0A2A2KPU4_9BILA</name>
<feature type="region of interest" description="Disordered" evidence="1">
    <location>
        <begin position="192"/>
        <end position="248"/>
    </location>
</feature>
<feature type="region of interest" description="Disordered" evidence="1">
    <location>
        <begin position="464"/>
        <end position="497"/>
    </location>
</feature>